<dbReference type="eggNOG" id="COG1053">
    <property type="taxonomic scope" value="Bacteria"/>
</dbReference>
<organism evidence="1 2">
    <name type="scientific">Saccharicrinis fermentans DSM 9555 = JCM 21142</name>
    <dbReference type="NCBI Taxonomy" id="869213"/>
    <lineage>
        <taxon>Bacteria</taxon>
        <taxon>Pseudomonadati</taxon>
        <taxon>Bacteroidota</taxon>
        <taxon>Bacteroidia</taxon>
        <taxon>Marinilabiliales</taxon>
        <taxon>Marinilabiliaceae</taxon>
        <taxon>Saccharicrinis</taxon>
    </lineage>
</organism>
<dbReference type="Proteomes" id="UP000019402">
    <property type="component" value="Unassembled WGS sequence"/>
</dbReference>
<accession>W7YRE8</accession>
<gene>
    <name evidence="1" type="ORF">JCM21142_93757</name>
</gene>
<sequence length="135" mass="15341">MKAEKETKLEVQLRRSESSSNYTPEIILESKNISLKQGEQVIDFGFDATIKENSYAFITFMHNENVSIRESENLYSGVMSVFNGENEKVSNKGKQTPPEGIGVDSFEFWIPKRRPQGKNIAMKITPAIKLLKPKI</sequence>
<evidence type="ECO:0000313" key="1">
    <source>
        <dbReference type="EMBL" id="GAF05034.1"/>
    </source>
</evidence>
<protein>
    <submittedName>
        <fullName evidence="1">Uncharacterized protein</fullName>
    </submittedName>
</protein>
<proteinExistence type="predicted"/>
<name>W7YRE8_9BACT</name>
<dbReference type="AlphaFoldDB" id="W7YRE8"/>
<keyword evidence="2" id="KW-1185">Reference proteome</keyword>
<reference evidence="1 2" key="1">
    <citation type="journal article" date="2014" name="Genome Announc.">
        <title>Draft Genome Sequence of Cytophaga fermentans JCM 21142T, a Facultative Anaerobe Isolated from Marine Mud.</title>
        <authorList>
            <person name="Starns D."/>
            <person name="Oshima K."/>
            <person name="Suda W."/>
            <person name="Iino T."/>
            <person name="Yuki M."/>
            <person name="Inoue J."/>
            <person name="Kitamura K."/>
            <person name="Iida T."/>
            <person name="Darby A."/>
            <person name="Hattori M."/>
            <person name="Ohkuma M."/>
        </authorList>
    </citation>
    <scope>NUCLEOTIDE SEQUENCE [LARGE SCALE GENOMIC DNA]</scope>
    <source>
        <strain evidence="1 2">JCM 21142</strain>
    </source>
</reference>
<comment type="caution">
    <text evidence="1">The sequence shown here is derived from an EMBL/GenBank/DDBJ whole genome shotgun (WGS) entry which is preliminary data.</text>
</comment>
<dbReference type="RefSeq" id="WP_200871425.1">
    <property type="nucleotide sequence ID" value="NZ_BAMD01000065.1"/>
</dbReference>
<evidence type="ECO:0000313" key="2">
    <source>
        <dbReference type="Proteomes" id="UP000019402"/>
    </source>
</evidence>
<dbReference type="EMBL" id="BAMD01000065">
    <property type="protein sequence ID" value="GAF05034.1"/>
    <property type="molecule type" value="Genomic_DNA"/>
</dbReference>